<dbReference type="CDD" id="cd02440">
    <property type="entry name" value="AdoMet_MTases"/>
    <property type="match status" value="1"/>
</dbReference>
<feature type="domain" description="Methyltransferase type 11" evidence="1">
    <location>
        <begin position="77"/>
        <end position="191"/>
    </location>
</feature>
<proteinExistence type="predicted"/>
<dbReference type="InterPro" id="IPR013216">
    <property type="entry name" value="Methyltransf_11"/>
</dbReference>
<organism evidence="2 3">
    <name type="scientific">Thermothielavioides terrestris</name>
    <dbReference type="NCBI Taxonomy" id="2587410"/>
    <lineage>
        <taxon>Eukaryota</taxon>
        <taxon>Fungi</taxon>
        <taxon>Dikarya</taxon>
        <taxon>Ascomycota</taxon>
        <taxon>Pezizomycotina</taxon>
        <taxon>Sordariomycetes</taxon>
        <taxon>Sordariomycetidae</taxon>
        <taxon>Sordariales</taxon>
        <taxon>Chaetomiaceae</taxon>
        <taxon>Thermothielavioides</taxon>
    </lineage>
</organism>
<dbReference type="Gene3D" id="3.40.50.150">
    <property type="entry name" value="Vaccinia Virus protein VP39"/>
    <property type="match status" value="1"/>
</dbReference>
<name>A0A3S4F3V9_9PEZI</name>
<reference evidence="2 3" key="1">
    <citation type="submission" date="2018-04" db="EMBL/GenBank/DDBJ databases">
        <authorList>
            <person name="Huttner S."/>
            <person name="Dainat J."/>
        </authorList>
    </citation>
    <scope>NUCLEOTIDE SEQUENCE [LARGE SCALE GENOMIC DNA]</scope>
</reference>
<dbReference type="Pfam" id="PF08241">
    <property type="entry name" value="Methyltransf_11"/>
    <property type="match status" value="1"/>
</dbReference>
<gene>
    <name evidence="2" type="ORF">TT172_LOCUS8857</name>
</gene>
<sequence length="306" mass="32640">MSASASLNARALAAWETNAANWDVAITQHGNKYWKRLQEPSLSRLLGARLASSSSSSSQSGSGSDGGDSGGKGCRALDLATGNGLCARWLLAKGAGFVLATDATAEMLRIARGYHDRASAERGAGGEGEGGEAKMRFRRVDVTSEADLAALAAEEGRFDVVLMNMALMDVTDLDPLARALPGLLADGGVFAATLLHPMFFTSGAASILNVRHDPVSGRRVVVRSKLVTEYMSVAPAMDFAVPGQPEKQLLFHRPMHEVFAPFFQAGLVMDAMEELAFTEADAEDRIESSANFTQLPTILSFRMRMP</sequence>
<protein>
    <submittedName>
        <fullName evidence="2">Ec93dc13-f225-40fc-a822-92df8eed29e3</fullName>
    </submittedName>
</protein>
<dbReference type="SUPFAM" id="SSF53335">
    <property type="entry name" value="S-adenosyl-L-methionine-dependent methyltransferases"/>
    <property type="match status" value="1"/>
</dbReference>
<dbReference type="GO" id="GO:0008757">
    <property type="term" value="F:S-adenosylmethionine-dependent methyltransferase activity"/>
    <property type="evidence" value="ECO:0007669"/>
    <property type="project" value="InterPro"/>
</dbReference>
<evidence type="ECO:0000313" key="2">
    <source>
        <dbReference type="EMBL" id="SPQ26438.1"/>
    </source>
</evidence>
<accession>A0A3S4F3V9</accession>
<dbReference type="InterPro" id="IPR029063">
    <property type="entry name" value="SAM-dependent_MTases_sf"/>
</dbReference>
<evidence type="ECO:0000313" key="3">
    <source>
        <dbReference type="Proteomes" id="UP000289323"/>
    </source>
</evidence>
<dbReference type="AlphaFoldDB" id="A0A3S4F3V9"/>
<dbReference type="EMBL" id="OUUZ01000018">
    <property type="protein sequence ID" value="SPQ26438.1"/>
    <property type="molecule type" value="Genomic_DNA"/>
</dbReference>
<evidence type="ECO:0000259" key="1">
    <source>
        <dbReference type="Pfam" id="PF08241"/>
    </source>
</evidence>
<dbReference type="Proteomes" id="UP000289323">
    <property type="component" value="Unassembled WGS sequence"/>
</dbReference>